<sequence>MTTPTHGNSSVADKPSLETQSVTATNPAARRKRSALEVMRELKQPKVAVMLALGFASGLPFLLTANTFGYWLRDDGTSLVAIGFISWVGFAYAFKVYWSPLVDHIDVPLLGRLGRRRGWMLLCQILVTSGLLGMATVGTAGGLAAIGAFALLTAFASATQDIAIDAWRIESASDTDEVGLLTSAAQVGYRVALIITDALIIAAAARIGWSMSYTAMAVLMALCIIATLFASEPARAEVVRHQKSPLWTLRGLADAIIGPFIDFFANHKLTGLLMLLMVALYRLPDFVMGPMYNPYYHDLGLSKDTVAWVRGSFGLVATFFGIAAAGLSAVRLGLLPTLIAGLVFEGCGTAAFALLSVNADTAIFAAVMTLDAFAQSFAGVALVIYMSSLTSLGYTATQYAMLSSTYALLGKFLKGFSGIAVETLTPIYGLLGAYATAFVATGLTAVPPLLLLLLLWRVQNIKR</sequence>
<feature type="transmembrane region" description="Helical" evidence="7">
    <location>
        <begin position="187"/>
        <end position="205"/>
    </location>
</feature>
<comment type="subcellular location">
    <subcellularLocation>
        <location evidence="1">Membrane</location>
        <topology evidence="1">Multi-pass membrane protein</topology>
    </subcellularLocation>
</comment>
<evidence type="ECO:0000256" key="3">
    <source>
        <dbReference type="ARBA" id="ARBA00022692"/>
    </source>
</evidence>
<feature type="transmembrane region" description="Helical" evidence="7">
    <location>
        <begin position="363"/>
        <end position="385"/>
    </location>
</feature>
<dbReference type="Gene3D" id="1.20.1250.20">
    <property type="entry name" value="MFS general substrate transporter like domains"/>
    <property type="match status" value="2"/>
</dbReference>
<gene>
    <name evidence="8" type="ORF">NP589_02105</name>
</gene>
<dbReference type="EMBL" id="JANIBL010000004">
    <property type="protein sequence ID" value="MCQ8116200.1"/>
    <property type="molecule type" value="Genomic_DNA"/>
</dbReference>
<feature type="transmembrane region" description="Helical" evidence="7">
    <location>
        <begin position="78"/>
        <end position="98"/>
    </location>
</feature>
<dbReference type="PANTHER" id="PTHR12778">
    <property type="entry name" value="SOLUTE CARRIER FAMILY 33 ACETYL-COA TRANSPORTER -RELATED"/>
    <property type="match status" value="1"/>
</dbReference>
<feature type="transmembrane region" description="Helical" evidence="7">
    <location>
        <begin position="334"/>
        <end position="357"/>
    </location>
</feature>
<evidence type="ECO:0000256" key="2">
    <source>
        <dbReference type="ARBA" id="ARBA00022448"/>
    </source>
</evidence>
<dbReference type="InterPro" id="IPR036259">
    <property type="entry name" value="MFS_trans_sf"/>
</dbReference>
<reference evidence="8 9" key="1">
    <citation type="submission" date="2022-07" db="EMBL/GenBank/DDBJ databases">
        <title>Methylomonas rivi sp. nov., Methylomonas rosea sp. nov., Methylomonas aureus sp. nov. and Methylomonas subterranea sp. nov., four novel methanotrophs isolated from a freshwater creek and the deep terrestrial subsurface.</title>
        <authorList>
            <person name="Abin C."/>
            <person name="Sankaranarayanan K."/>
            <person name="Garner C."/>
            <person name="Sindelar R."/>
            <person name="Kotary K."/>
            <person name="Garner R."/>
            <person name="Barclay S."/>
            <person name="Lawson P."/>
            <person name="Krumholz L."/>
        </authorList>
    </citation>
    <scope>NUCLEOTIDE SEQUENCE [LARGE SCALE GENOMIC DNA]</scope>
    <source>
        <strain evidence="8 9">WSC-7</strain>
    </source>
</reference>
<dbReference type="InterPro" id="IPR011701">
    <property type="entry name" value="MFS"/>
</dbReference>
<feature type="compositionally biased region" description="Polar residues" evidence="6">
    <location>
        <begin position="1"/>
        <end position="26"/>
    </location>
</feature>
<evidence type="ECO:0000256" key="1">
    <source>
        <dbReference type="ARBA" id="ARBA00004141"/>
    </source>
</evidence>
<keyword evidence="2" id="KW-0813">Transport</keyword>
<dbReference type="NCBIfam" id="TIGR00901">
    <property type="entry name" value="2A0125"/>
    <property type="match status" value="1"/>
</dbReference>
<keyword evidence="3 7" id="KW-0812">Transmembrane</keyword>
<protein>
    <submittedName>
        <fullName evidence="8">MFS transporter</fullName>
    </submittedName>
</protein>
<proteinExistence type="predicted"/>
<comment type="caution">
    <text evidence="8">The sequence shown here is derived from an EMBL/GenBank/DDBJ whole genome shotgun (WGS) entry which is preliminary data.</text>
</comment>
<dbReference type="RefSeq" id="WP_256605469.1">
    <property type="nucleotide sequence ID" value="NZ_JANIBL010000004.1"/>
</dbReference>
<feature type="transmembrane region" description="Helical" evidence="7">
    <location>
        <begin position="47"/>
        <end position="72"/>
    </location>
</feature>
<dbReference type="PANTHER" id="PTHR12778:SF10">
    <property type="entry name" value="MAJOR FACILITATOR SUPERFAMILY DOMAIN-CONTAINING PROTEIN 3"/>
    <property type="match status" value="1"/>
</dbReference>
<keyword evidence="9" id="KW-1185">Reference proteome</keyword>
<feature type="transmembrane region" description="Helical" evidence="7">
    <location>
        <begin position="307"/>
        <end position="327"/>
    </location>
</feature>
<keyword evidence="4 7" id="KW-1133">Transmembrane helix</keyword>
<feature type="region of interest" description="Disordered" evidence="6">
    <location>
        <begin position="1"/>
        <end position="29"/>
    </location>
</feature>
<organism evidence="8 9">
    <name type="scientific">Methylomonas rosea</name>
    <dbReference type="NCBI Taxonomy" id="2952227"/>
    <lineage>
        <taxon>Bacteria</taxon>
        <taxon>Pseudomonadati</taxon>
        <taxon>Pseudomonadota</taxon>
        <taxon>Gammaproteobacteria</taxon>
        <taxon>Methylococcales</taxon>
        <taxon>Methylococcaceae</taxon>
        <taxon>Methylomonas</taxon>
    </lineage>
</organism>
<feature type="transmembrane region" description="Helical" evidence="7">
    <location>
        <begin position="433"/>
        <end position="456"/>
    </location>
</feature>
<evidence type="ECO:0000313" key="8">
    <source>
        <dbReference type="EMBL" id="MCQ8116200.1"/>
    </source>
</evidence>
<evidence type="ECO:0000313" key="9">
    <source>
        <dbReference type="Proteomes" id="UP001524570"/>
    </source>
</evidence>
<name>A0ABT1TN49_9GAMM</name>
<feature type="transmembrane region" description="Helical" evidence="7">
    <location>
        <begin position="211"/>
        <end position="230"/>
    </location>
</feature>
<dbReference type="InterPro" id="IPR004752">
    <property type="entry name" value="AmpG_permease/AT-1"/>
</dbReference>
<feature type="transmembrane region" description="Helical" evidence="7">
    <location>
        <begin position="269"/>
        <end position="287"/>
    </location>
</feature>
<evidence type="ECO:0000256" key="6">
    <source>
        <dbReference type="SAM" id="MobiDB-lite"/>
    </source>
</evidence>
<keyword evidence="5 7" id="KW-0472">Membrane</keyword>
<dbReference type="Proteomes" id="UP001524570">
    <property type="component" value="Unassembled WGS sequence"/>
</dbReference>
<accession>A0ABT1TN49</accession>
<evidence type="ECO:0000256" key="7">
    <source>
        <dbReference type="SAM" id="Phobius"/>
    </source>
</evidence>
<dbReference type="SUPFAM" id="SSF103473">
    <property type="entry name" value="MFS general substrate transporter"/>
    <property type="match status" value="1"/>
</dbReference>
<evidence type="ECO:0000256" key="5">
    <source>
        <dbReference type="ARBA" id="ARBA00023136"/>
    </source>
</evidence>
<dbReference type="Pfam" id="PF07690">
    <property type="entry name" value="MFS_1"/>
    <property type="match status" value="1"/>
</dbReference>
<evidence type="ECO:0000256" key="4">
    <source>
        <dbReference type="ARBA" id="ARBA00022989"/>
    </source>
</evidence>